<name>A0A9Q3P4A9_9BASI</name>
<dbReference type="OrthoDB" id="2505280at2759"/>
<dbReference type="Pfam" id="PF03732">
    <property type="entry name" value="Retrotrans_gag"/>
    <property type="match status" value="1"/>
</dbReference>
<accession>A0A9Q3P4A9</accession>
<sequence length="229" mass="26266">MLEQVLNRLADRNQEPRDIPHLCFKGNPEELGHFLYAINNYLPSLASNFTSEQHKRNWVAFHFQYDSSRTATTTTQPPSYNWWLSILRENTAFQHLPSNPYVLPSLLSLPAFLYRLTDNFSDKFSKDNARQALYSCRQGSRSVGDYNAQFSSLAGSVDLSNESHCNLYQKGLSFEILDIAYQWDNLDSIQQVAVRCSQIQDCLSELHATHCDKPSTSHQPYLHSSPPKM</sequence>
<keyword evidence="3" id="KW-1185">Reference proteome</keyword>
<feature type="domain" description="Retrotransposon gag" evidence="1">
    <location>
        <begin position="115"/>
        <end position="172"/>
    </location>
</feature>
<evidence type="ECO:0000259" key="1">
    <source>
        <dbReference type="Pfam" id="PF03732"/>
    </source>
</evidence>
<evidence type="ECO:0000313" key="3">
    <source>
        <dbReference type="Proteomes" id="UP000765509"/>
    </source>
</evidence>
<proteinExistence type="predicted"/>
<evidence type="ECO:0000313" key="2">
    <source>
        <dbReference type="EMBL" id="MBW0549079.1"/>
    </source>
</evidence>
<dbReference type="EMBL" id="AVOT02054366">
    <property type="protein sequence ID" value="MBW0549079.1"/>
    <property type="molecule type" value="Genomic_DNA"/>
</dbReference>
<protein>
    <recommendedName>
        <fullName evidence="1">Retrotransposon gag domain-containing protein</fullName>
    </recommendedName>
</protein>
<dbReference type="AlphaFoldDB" id="A0A9Q3P4A9"/>
<organism evidence="2 3">
    <name type="scientific">Austropuccinia psidii MF-1</name>
    <dbReference type="NCBI Taxonomy" id="1389203"/>
    <lineage>
        <taxon>Eukaryota</taxon>
        <taxon>Fungi</taxon>
        <taxon>Dikarya</taxon>
        <taxon>Basidiomycota</taxon>
        <taxon>Pucciniomycotina</taxon>
        <taxon>Pucciniomycetes</taxon>
        <taxon>Pucciniales</taxon>
        <taxon>Sphaerophragmiaceae</taxon>
        <taxon>Austropuccinia</taxon>
    </lineage>
</organism>
<reference evidence="2" key="1">
    <citation type="submission" date="2021-03" db="EMBL/GenBank/DDBJ databases">
        <title>Draft genome sequence of rust myrtle Austropuccinia psidii MF-1, a brazilian biotype.</title>
        <authorList>
            <person name="Quecine M.C."/>
            <person name="Pachon D.M.R."/>
            <person name="Bonatelli M.L."/>
            <person name="Correr F.H."/>
            <person name="Franceschini L.M."/>
            <person name="Leite T.F."/>
            <person name="Margarido G.R.A."/>
            <person name="Almeida C.A."/>
            <person name="Ferrarezi J.A."/>
            <person name="Labate C.A."/>
        </authorList>
    </citation>
    <scope>NUCLEOTIDE SEQUENCE</scope>
    <source>
        <strain evidence="2">MF-1</strain>
    </source>
</reference>
<comment type="caution">
    <text evidence="2">The sequence shown here is derived from an EMBL/GenBank/DDBJ whole genome shotgun (WGS) entry which is preliminary data.</text>
</comment>
<gene>
    <name evidence="2" type="ORF">O181_088794</name>
</gene>
<dbReference type="Proteomes" id="UP000765509">
    <property type="component" value="Unassembled WGS sequence"/>
</dbReference>
<dbReference type="InterPro" id="IPR005162">
    <property type="entry name" value="Retrotrans_gag_dom"/>
</dbReference>